<gene>
    <name evidence="1" type="ORF">AAA799N04_01695</name>
</gene>
<sequence>MSPDDQNEKDNYNNKEVLVRFKFKDEKKSHQEWMSYFQYQNLKQVNIIEYCEIVSEKS</sequence>
<name>A0A081RL27_9ARCH</name>
<evidence type="ECO:0000313" key="2">
    <source>
        <dbReference type="Proteomes" id="UP000028059"/>
    </source>
</evidence>
<dbReference type="Proteomes" id="UP000028059">
    <property type="component" value="Unassembled WGS sequence"/>
</dbReference>
<dbReference type="EMBL" id="JOKN01000049">
    <property type="protein sequence ID" value="KEQ55900.1"/>
    <property type="molecule type" value="Genomic_DNA"/>
</dbReference>
<reference evidence="1 2" key="1">
    <citation type="submission" date="2014-06" db="EMBL/GenBank/DDBJ databases">
        <authorList>
            <person name="Ngugi D.K."/>
            <person name="Blom J."/>
            <person name="Alam I."/>
            <person name="Rashid M."/>
            <person name="Ba Alawi W."/>
            <person name="Zhang G."/>
            <person name="Hikmawan T."/>
            <person name="Guan Y."/>
            <person name="Antunes A."/>
            <person name="Siam R."/>
            <person name="ElDorry H."/>
            <person name="Bajic V."/>
            <person name="Stingl U."/>
        </authorList>
    </citation>
    <scope>NUCLEOTIDE SEQUENCE [LARGE SCALE GENOMIC DNA]</scope>
    <source>
        <strain evidence="1">SCGC AAA799-N04</strain>
    </source>
</reference>
<protein>
    <submittedName>
        <fullName evidence="1">Uncharacterized protein</fullName>
    </submittedName>
</protein>
<evidence type="ECO:0000313" key="1">
    <source>
        <dbReference type="EMBL" id="KEQ55900.1"/>
    </source>
</evidence>
<proteinExistence type="predicted"/>
<dbReference type="AlphaFoldDB" id="A0A081RL27"/>
<organism evidence="1 2">
    <name type="scientific">Marine Group I thaumarchaeote SCGC AAA799-N04</name>
    <dbReference type="NCBI Taxonomy" id="1502293"/>
    <lineage>
        <taxon>Archaea</taxon>
        <taxon>Nitrososphaerota</taxon>
        <taxon>Marine Group I</taxon>
    </lineage>
</organism>
<keyword evidence="2" id="KW-1185">Reference proteome</keyword>
<comment type="caution">
    <text evidence="1">The sequence shown here is derived from an EMBL/GenBank/DDBJ whole genome shotgun (WGS) entry which is preliminary data.</text>
</comment>
<accession>A0A081RL27</accession>